<organism evidence="2 3">
    <name type="scientific">Sphingobacterium haloxyli</name>
    <dbReference type="NCBI Taxonomy" id="2100533"/>
    <lineage>
        <taxon>Bacteria</taxon>
        <taxon>Pseudomonadati</taxon>
        <taxon>Bacteroidota</taxon>
        <taxon>Sphingobacteriia</taxon>
        <taxon>Sphingobacteriales</taxon>
        <taxon>Sphingobacteriaceae</taxon>
        <taxon>Sphingobacterium</taxon>
    </lineage>
</organism>
<dbReference type="EMBL" id="PVBQ01000004">
    <property type="protein sequence ID" value="PRD48240.1"/>
    <property type="molecule type" value="Genomic_DNA"/>
</dbReference>
<reference evidence="2 3" key="1">
    <citation type="submission" date="2018-02" db="EMBL/GenBank/DDBJ databases">
        <title>The draft genome of Sphingobacterium sp. 5JN-11.</title>
        <authorList>
            <person name="Liu L."/>
            <person name="Li L."/>
            <person name="Liang L."/>
            <person name="Zhang X."/>
            <person name="Wang T."/>
        </authorList>
    </citation>
    <scope>NUCLEOTIDE SEQUENCE [LARGE SCALE GENOMIC DNA]</scope>
    <source>
        <strain evidence="2 3">5JN-11</strain>
    </source>
</reference>
<dbReference type="Pfam" id="PF12867">
    <property type="entry name" value="DinB_2"/>
    <property type="match status" value="1"/>
</dbReference>
<dbReference type="InterPro" id="IPR034660">
    <property type="entry name" value="DinB/YfiT-like"/>
</dbReference>
<dbReference type="Proteomes" id="UP000239711">
    <property type="component" value="Unassembled WGS sequence"/>
</dbReference>
<proteinExistence type="predicted"/>
<dbReference type="SUPFAM" id="SSF109854">
    <property type="entry name" value="DinB/YfiT-like putative metalloenzymes"/>
    <property type="match status" value="1"/>
</dbReference>
<evidence type="ECO:0000259" key="1">
    <source>
        <dbReference type="Pfam" id="PF12867"/>
    </source>
</evidence>
<feature type="domain" description="DinB-like" evidence="1">
    <location>
        <begin position="134"/>
        <end position="287"/>
    </location>
</feature>
<keyword evidence="3" id="KW-1185">Reference proteome</keyword>
<sequence length="300" mass="33922">MYNNKIPTIVAPKDNLGIYTFRLTEIHVFRVVIVKKSCLRSSILFKKIDIIVKDTYLSIQNINIKVRILMKKNMAHFAWTATLFAVLLLDNTSVKAYGTGKSVTPSKQAIPVSEYIVEPDSSRDIQKLLTHYNQTAVNLKTSVSGLTEEQLHFSPGEDQWSISQCIEHIILSEPLIFEMFKQAISKPNVSKNSQKPGNTDEEILNSMTNRNEKHQAPEILKPTGKYKNVNEALMAFENGRASIIDYIKNADIDALRSHVSQSPAGPVDGYQSLLFITTHSDRHILQIEEVKSHPDYPKNK</sequence>
<dbReference type="Gene3D" id="1.20.120.450">
    <property type="entry name" value="dinb family like domain"/>
    <property type="match status" value="1"/>
</dbReference>
<protein>
    <recommendedName>
        <fullName evidence="1">DinB-like domain-containing protein</fullName>
    </recommendedName>
</protein>
<dbReference type="AlphaFoldDB" id="A0A2S9J655"/>
<evidence type="ECO:0000313" key="2">
    <source>
        <dbReference type="EMBL" id="PRD48240.1"/>
    </source>
</evidence>
<accession>A0A2S9J655</accession>
<dbReference type="InterPro" id="IPR024775">
    <property type="entry name" value="DinB-like"/>
</dbReference>
<comment type="caution">
    <text evidence="2">The sequence shown here is derived from an EMBL/GenBank/DDBJ whole genome shotgun (WGS) entry which is preliminary data.</text>
</comment>
<evidence type="ECO:0000313" key="3">
    <source>
        <dbReference type="Proteomes" id="UP000239711"/>
    </source>
</evidence>
<name>A0A2S9J655_9SPHI</name>
<gene>
    <name evidence="2" type="ORF">C5745_06970</name>
</gene>